<sequence>MPSFSKPTPTSRKHLLVLLATILLLRGRILSIPGRIKLPQLRDKRLTPEELLNALQQIYVVEDGVKNLLVPYRDRISKVPVYPTPPEKFTSDNKHFPPIPASAKPNIDAAFIRQLKAILFRIAFPTFRSKETLIVVSHSFFLILRTVLSIAVARLDGRIVRDLVRADGKGFLKGLGLWFLLAIPSTYTNSMIRHLQSKLSLRLRSRLTRYTHDLYLSSAPDLRYYRTGLEGVDQYITADIESWSEALAGLYGNILKPSLDLVLFTSQLAKSLGVRGTILLFGNYYLTVAILRAVTPAFGRLAAVEARLEGEYRAGMGRIGREGEEIAFYDGGARERDILSSAYLRLIKHVNSIYKIRIAYEWTEDYVIKYLWSAAGYGLIAVPLLFTRRRRSVAVQAGEADRTSGERPDDAVAGRTETYISNRRLLISLADAGGRLMYAYKDLLELAGLTTRIYTLLSTLHNLPRLPSSEADVETISLTNVDVGVPPTSAIPEIELDDALGHELQQPTGSAVLVKDLSFAVKEGEHLMITGSNGVGKTAVARVLAGLWAPQGANPDTRVQRPRDAPGRLSVFVVPQRAYMVTGSLLDQMIYPHSYPEFLASGKTEADLMEILEMVFLAYLPEREGGWTTRKEWRDVLSGGEKQRMGMARVLYHRPKFAILDECTSAVSSDVEGRMYENLKKLGITLITISLRPSLAKYHTLLLTLTGDGSSRWTMTRVGTAEERMGVDREIITLENKLAEKDAWEQRLKELDALLSRAGGPIIAKLRICMYTLNLFIRTISRYDRSNVKIHEGTARV</sequence>
<evidence type="ECO:0000256" key="3">
    <source>
        <dbReference type="ARBA" id="ARBA00022692"/>
    </source>
</evidence>
<dbReference type="PANTHER" id="PTHR11384">
    <property type="entry name" value="ATP-BINDING CASSETTE, SUB-FAMILY D MEMBER"/>
    <property type="match status" value="1"/>
</dbReference>
<dbReference type="InterPro" id="IPR027417">
    <property type="entry name" value="P-loop_NTPase"/>
</dbReference>
<evidence type="ECO:0000256" key="7">
    <source>
        <dbReference type="ARBA" id="ARBA00023136"/>
    </source>
</evidence>
<dbReference type="SUPFAM" id="SSF90123">
    <property type="entry name" value="ABC transporter transmembrane region"/>
    <property type="match status" value="1"/>
</dbReference>
<dbReference type="InterPro" id="IPR050835">
    <property type="entry name" value="ABC_transporter_sub-D"/>
</dbReference>
<reference evidence="10" key="1">
    <citation type="submission" date="2020-05" db="EMBL/GenBank/DDBJ databases">
        <title>Mycena genomes resolve the evolution of fungal bioluminescence.</title>
        <authorList>
            <person name="Tsai I.J."/>
        </authorList>
    </citation>
    <scope>NUCLEOTIDE SEQUENCE</scope>
    <source>
        <strain evidence="10">CCC161011</strain>
    </source>
</reference>
<dbReference type="InterPro" id="IPR036640">
    <property type="entry name" value="ABC1_TM_sf"/>
</dbReference>
<dbReference type="Gene3D" id="3.40.50.300">
    <property type="entry name" value="P-loop containing nucleotide triphosphate hydrolases"/>
    <property type="match status" value="1"/>
</dbReference>
<dbReference type="SMART" id="SM00382">
    <property type="entry name" value="AAA"/>
    <property type="match status" value="1"/>
</dbReference>
<accession>A0A8H6WX59</accession>
<keyword evidence="3" id="KW-0812">Transmembrane</keyword>
<proteinExistence type="inferred from homology"/>
<keyword evidence="7" id="KW-0472">Membrane</keyword>
<evidence type="ECO:0000256" key="2">
    <source>
        <dbReference type="ARBA" id="ARBA00022448"/>
    </source>
</evidence>
<name>A0A8H6WX59_9AGAR</name>
<keyword evidence="6" id="KW-1133">Transmembrane helix</keyword>
<feature type="domain" description="ABC transporter" evidence="8">
    <location>
        <begin position="494"/>
        <end position="733"/>
    </location>
</feature>
<evidence type="ECO:0000313" key="11">
    <source>
        <dbReference type="Proteomes" id="UP000620124"/>
    </source>
</evidence>
<organism evidence="10 11">
    <name type="scientific">Mycena venus</name>
    <dbReference type="NCBI Taxonomy" id="2733690"/>
    <lineage>
        <taxon>Eukaryota</taxon>
        <taxon>Fungi</taxon>
        <taxon>Dikarya</taxon>
        <taxon>Basidiomycota</taxon>
        <taxon>Agaricomycotina</taxon>
        <taxon>Agaricomycetes</taxon>
        <taxon>Agaricomycetidae</taxon>
        <taxon>Agaricales</taxon>
        <taxon>Marasmiineae</taxon>
        <taxon>Mycenaceae</taxon>
        <taxon>Mycena</taxon>
    </lineage>
</organism>
<dbReference type="CDD" id="cd03223">
    <property type="entry name" value="ABCD_peroxisomal_ALDP"/>
    <property type="match status" value="1"/>
</dbReference>
<dbReference type="GO" id="GO:0140359">
    <property type="term" value="F:ABC-type transporter activity"/>
    <property type="evidence" value="ECO:0007669"/>
    <property type="project" value="InterPro"/>
</dbReference>
<keyword evidence="4" id="KW-0547">Nucleotide-binding</keyword>
<evidence type="ECO:0000256" key="6">
    <source>
        <dbReference type="ARBA" id="ARBA00022989"/>
    </source>
</evidence>
<evidence type="ECO:0000313" key="10">
    <source>
        <dbReference type="EMBL" id="KAF7330247.1"/>
    </source>
</evidence>
<dbReference type="InterPro" id="IPR011527">
    <property type="entry name" value="ABC1_TM_dom"/>
</dbReference>
<keyword evidence="5" id="KW-0067">ATP-binding</keyword>
<dbReference type="InterPro" id="IPR003593">
    <property type="entry name" value="AAA+_ATPase"/>
</dbReference>
<dbReference type="PROSITE" id="PS50929">
    <property type="entry name" value="ABC_TM1F"/>
    <property type="match status" value="1"/>
</dbReference>
<dbReference type="GO" id="GO:0006635">
    <property type="term" value="P:fatty acid beta-oxidation"/>
    <property type="evidence" value="ECO:0007669"/>
    <property type="project" value="TreeGrafter"/>
</dbReference>
<evidence type="ECO:0000256" key="1">
    <source>
        <dbReference type="ARBA" id="ARBA00008575"/>
    </source>
</evidence>
<evidence type="ECO:0008006" key="12">
    <source>
        <dbReference type="Google" id="ProtNLM"/>
    </source>
</evidence>
<keyword evidence="11" id="KW-1185">Reference proteome</keyword>
<protein>
    <recommendedName>
        <fullName evidence="12">ABC transporter domain-containing protein</fullName>
    </recommendedName>
</protein>
<comment type="similarity">
    <text evidence="1">Belongs to the ABC transporter superfamily. ABCD family. Peroxisomal fatty acyl CoA transporter (TC 3.A.1.203) subfamily.</text>
</comment>
<dbReference type="GO" id="GO:0007031">
    <property type="term" value="P:peroxisome organization"/>
    <property type="evidence" value="ECO:0007669"/>
    <property type="project" value="TreeGrafter"/>
</dbReference>
<dbReference type="GO" id="GO:0005778">
    <property type="term" value="C:peroxisomal membrane"/>
    <property type="evidence" value="ECO:0007669"/>
    <property type="project" value="TreeGrafter"/>
</dbReference>
<dbReference type="GO" id="GO:0016887">
    <property type="term" value="F:ATP hydrolysis activity"/>
    <property type="evidence" value="ECO:0007669"/>
    <property type="project" value="InterPro"/>
</dbReference>
<feature type="domain" description="ABC transmembrane type-1" evidence="9">
    <location>
        <begin position="140"/>
        <end position="362"/>
    </location>
</feature>
<dbReference type="GO" id="GO:0015910">
    <property type="term" value="P:long-chain fatty acid import into peroxisome"/>
    <property type="evidence" value="ECO:0007669"/>
    <property type="project" value="TreeGrafter"/>
</dbReference>
<dbReference type="EMBL" id="JACAZI010000033">
    <property type="protein sequence ID" value="KAF7330247.1"/>
    <property type="molecule type" value="Genomic_DNA"/>
</dbReference>
<gene>
    <name evidence="10" type="ORF">MVEN_02462100</name>
</gene>
<evidence type="ECO:0000256" key="4">
    <source>
        <dbReference type="ARBA" id="ARBA00022741"/>
    </source>
</evidence>
<evidence type="ECO:0000259" key="8">
    <source>
        <dbReference type="PROSITE" id="PS50893"/>
    </source>
</evidence>
<dbReference type="AlphaFoldDB" id="A0A8H6WX59"/>
<dbReference type="Pfam" id="PF06472">
    <property type="entry name" value="ABC_membrane_2"/>
    <property type="match status" value="1"/>
</dbReference>
<dbReference type="InterPro" id="IPR003439">
    <property type="entry name" value="ABC_transporter-like_ATP-bd"/>
</dbReference>
<comment type="caution">
    <text evidence="10">The sequence shown here is derived from an EMBL/GenBank/DDBJ whole genome shotgun (WGS) entry which is preliminary data.</text>
</comment>
<evidence type="ECO:0000259" key="9">
    <source>
        <dbReference type="PROSITE" id="PS50929"/>
    </source>
</evidence>
<dbReference type="SUPFAM" id="SSF52540">
    <property type="entry name" value="P-loop containing nucleoside triphosphate hydrolases"/>
    <property type="match status" value="1"/>
</dbReference>
<evidence type="ECO:0000256" key="5">
    <source>
        <dbReference type="ARBA" id="ARBA00022840"/>
    </source>
</evidence>
<dbReference type="GO" id="GO:0005324">
    <property type="term" value="F:long-chain fatty acid transmembrane transporter activity"/>
    <property type="evidence" value="ECO:0007669"/>
    <property type="project" value="TreeGrafter"/>
</dbReference>
<dbReference type="InterPro" id="IPR017871">
    <property type="entry name" value="ABC_transporter-like_CS"/>
</dbReference>
<keyword evidence="2" id="KW-0813">Transport</keyword>
<dbReference type="Proteomes" id="UP000620124">
    <property type="component" value="Unassembled WGS sequence"/>
</dbReference>
<dbReference type="PROSITE" id="PS50893">
    <property type="entry name" value="ABC_TRANSPORTER_2"/>
    <property type="match status" value="1"/>
</dbReference>
<dbReference type="Pfam" id="PF00005">
    <property type="entry name" value="ABC_tran"/>
    <property type="match status" value="1"/>
</dbReference>
<dbReference type="GO" id="GO:0042760">
    <property type="term" value="P:very long-chain fatty acid catabolic process"/>
    <property type="evidence" value="ECO:0007669"/>
    <property type="project" value="TreeGrafter"/>
</dbReference>
<dbReference type="OrthoDB" id="422637at2759"/>
<dbReference type="PROSITE" id="PS00211">
    <property type="entry name" value="ABC_TRANSPORTER_1"/>
    <property type="match status" value="1"/>
</dbReference>
<dbReference type="GO" id="GO:0005524">
    <property type="term" value="F:ATP binding"/>
    <property type="evidence" value="ECO:0007669"/>
    <property type="project" value="UniProtKB-KW"/>
</dbReference>
<dbReference type="PANTHER" id="PTHR11384:SF67">
    <property type="entry name" value="ATP-BINDING CASSETTE SUB-FAMILY D MEMBER 1"/>
    <property type="match status" value="1"/>
</dbReference>